<dbReference type="InterPro" id="IPR046496">
    <property type="entry name" value="DUF6589"/>
</dbReference>
<dbReference type="OrthoDB" id="3207600at2759"/>
<dbReference type="InParanoid" id="A0A0H2RG90"/>
<sequence length="321" mass="36915">KVITVIISVVLFSRNRATDAFQMIMGVFLASTGASRRTMDVFNQMGVTASYRTVQRTLVTLSNDAKESAREFIVKTDRLWGIVYDNINFTLRQASQRLDAGTQQLNATTMAVFSLPARFTRAAYATAMSVLRRNQLSSQRRQLKLESLYLTQEQQLHLRAAYKHAIGSILLHNIGDLKRRTRHSKPLWKSLKKMKPVIRVLEHDKTEFFPMPALDQEEASVAGTIKVVEKIFTSLLGMVKTVVSTELRLLVGDWLTIRNLRLMKDERKDEFSKFARMDWIQEASMPFHFQLNAMYMLVRTHLGFSGDNNPSSLEHHRHLLR</sequence>
<evidence type="ECO:0000313" key="2">
    <source>
        <dbReference type="EMBL" id="KLO03916.1"/>
    </source>
</evidence>
<evidence type="ECO:0000313" key="3">
    <source>
        <dbReference type="Proteomes" id="UP000053477"/>
    </source>
</evidence>
<dbReference type="EMBL" id="KQ086881">
    <property type="protein sequence ID" value="KLO03916.1"/>
    <property type="molecule type" value="Genomic_DNA"/>
</dbReference>
<dbReference type="STRING" id="27342.A0A0H2RG90"/>
<dbReference type="Pfam" id="PF20231">
    <property type="entry name" value="DUF6589"/>
    <property type="match status" value="1"/>
</dbReference>
<organism evidence="2 3">
    <name type="scientific">Schizopora paradoxa</name>
    <dbReference type="NCBI Taxonomy" id="27342"/>
    <lineage>
        <taxon>Eukaryota</taxon>
        <taxon>Fungi</taxon>
        <taxon>Dikarya</taxon>
        <taxon>Basidiomycota</taxon>
        <taxon>Agaricomycotina</taxon>
        <taxon>Agaricomycetes</taxon>
        <taxon>Hymenochaetales</taxon>
        <taxon>Schizoporaceae</taxon>
        <taxon>Schizopora</taxon>
    </lineage>
</organism>
<protein>
    <recommendedName>
        <fullName evidence="1">DUF6589 domain-containing protein</fullName>
    </recommendedName>
</protein>
<name>A0A0H2RG90_9AGAM</name>
<feature type="domain" description="DUF6589" evidence="1">
    <location>
        <begin position="140"/>
        <end position="320"/>
    </location>
</feature>
<dbReference type="AlphaFoldDB" id="A0A0H2RG90"/>
<evidence type="ECO:0000259" key="1">
    <source>
        <dbReference type="Pfam" id="PF20231"/>
    </source>
</evidence>
<dbReference type="Proteomes" id="UP000053477">
    <property type="component" value="Unassembled WGS sequence"/>
</dbReference>
<proteinExistence type="predicted"/>
<feature type="non-terminal residue" evidence="2">
    <location>
        <position position="321"/>
    </location>
</feature>
<gene>
    <name evidence="2" type="ORF">SCHPADRAFT_799866</name>
</gene>
<feature type="non-terminal residue" evidence="2">
    <location>
        <position position="1"/>
    </location>
</feature>
<reference evidence="2 3" key="1">
    <citation type="submission" date="2015-04" db="EMBL/GenBank/DDBJ databases">
        <title>Complete genome sequence of Schizopora paradoxa KUC8140, a cosmopolitan wood degrader in East Asia.</title>
        <authorList>
            <consortium name="DOE Joint Genome Institute"/>
            <person name="Min B."/>
            <person name="Park H."/>
            <person name="Jang Y."/>
            <person name="Kim J.-J."/>
            <person name="Kim K.H."/>
            <person name="Pangilinan J."/>
            <person name="Lipzen A."/>
            <person name="Riley R."/>
            <person name="Grigoriev I.V."/>
            <person name="Spatafora J.W."/>
            <person name="Choi I.-G."/>
        </authorList>
    </citation>
    <scope>NUCLEOTIDE SEQUENCE [LARGE SCALE GENOMIC DNA]</scope>
    <source>
        <strain evidence="2 3">KUC8140</strain>
    </source>
</reference>
<keyword evidence="3" id="KW-1185">Reference proteome</keyword>
<accession>A0A0H2RG90</accession>